<evidence type="ECO:0000256" key="3">
    <source>
        <dbReference type="ARBA" id="ARBA00022679"/>
    </source>
</evidence>
<proteinExistence type="inferred from homology"/>
<evidence type="ECO:0000256" key="12">
    <source>
        <dbReference type="PIRSR" id="PIRSR605150-3"/>
    </source>
</evidence>
<feature type="active site" evidence="10">
    <location>
        <position position="53"/>
    </location>
</feature>
<name>A0A5D2M7E5_GOSTO</name>
<dbReference type="FunFam" id="3.90.550.10:FF:000112">
    <property type="entry name" value="Cellulose synthase-like protein E1"/>
    <property type="match status" value="1"/>
</dbReference>
<feature type="transmembrane region" description="Helical" evidence="13">
    <location>
        <begin position="514"/>
        <end position="533"/>
    </location>
</feature>
<evidence type="ECO:0000256" key="10">
    <source>
        <dbReference type="PIRSR" id="PIRSR605150-1"/>
    </source>
</evidence>
<feature type="transmembrane region" description="Helical" evidence="13">
    <location>
        <begin position="390"/>
        <end position="410"/>
    </location>
</feature>
<dbReference type="GO" id="GO:0030244">
    <property type="term" value="P:cellulose biosynthetic process"/>
    <property type="evidence" value="ECO:0007669"/>
    <property type="project" value="InterPro"/>
</dbReference>
<feature type="transmembrane region" description="Helical" evidence="13">
    <location>
        <begin position="545"/>
        <end position="567"/>
    </location>
</feature>
<dbReference type="GO" id="GO:0071555">
    <property type="term" value="P:cell wall organization"/>
    <property type="evidence" value="ECO:0007669"/>
    <property type="project" value="UniProtKB-KW"/>
</dbReference>
<feature type="binding site" evidence="11">
    <location>
        <position position="24"/>
    </location>
    <ligand>
        <name>UDP-alpha-D-glucose</name>
        <dbReference type="ChEBI" id="CHEBI:58885"/>
    </ligand>
</feature>
<keyword evidence="7" id="KW-0961">Cell wall biogenesis/degradation</keyword>
<evidence type="ECO:0008006" key="16">
    <source>
        <dbReference type="Google" id="ProtNLM"/>
    </source>
</evidence>
<evidence type="ECO:0000256" key="6">
    <source>
        <dbReference type="ARBA" id="ARBA00023136"/>
    </source>
</evidence>
<organism evidence="14 15">
    <name type="scientific">Gossypium tomentosum</name>
    <name type="common">Hawaiian cotton</name>
    <name type="synonym">Gossypium sandvicense</name>
    <dbReference type="NCBI Taxonomy" id="34277"/>
    <lineage>
        <taxon>Eukaryota</taxon>
        <taxon>Viridiplantae</taxon>
        <taxon>Streptophyta</taxon>
        <taxon>Embryophyta</taxon>
        <taxon>Tracheophyta</taxon>
        <taxon>Spermatophyta</taxon>
        <taxon>Magnoliopsida</taxon>
        <taxon>eudicotyledons</taxon>
        <taxon>Gunneridae</taxon>
        <taxon>Pentapetalae</taxon>
        <taxon>rosids</taxon>
        <taxon>malvids</taxon>
        <taxon>Malvales</taxon>
        <taxon>Malvaceae</taxon>
        <taxon>Malvoideae</taxon>
        <taxon>Gossypium</taxon>
    </lineage>
</organism>
<evidence type="ECO:0000256" key="8">
    <source>
        <dbReference type="ARBA" id="ARBA00037405"/>
    </source>
</evidence>
<evidence type="ECO:0000256" key="5">
    <source>
        <dbReference type="ARBA" id="ARBA00022989"/>
    </source>
</evidence>
<dbReference type="Proteomes" id="UP000322667">
    <property type="component" value="Chromosome D01"/>
</dbReference>
<dbReference type="Gene3D" id="3.90.550.10">
    <property type="entry name" value="Spore Coat Polysaccharide Biosynthesis Protein SpsA, Chain A"/>
    <property type="match status" value="1"/>
</dbReference>
<dbReference type="EMBL" id="CM017623">
    <property type="protein sequence ID" value="TYH87213.1"/>
    <property type="molecule type" value="Genomic_DNA"/>
</dbReference>
<evidence type="ECO:0000313" key="14">
    <source>
        <dbReference type="EMBL" id="TYH87213.1"/>
    </source>
</evidence>
<comment type="similarity">
    <text evidence="9">Belongs to the glycosyltransferase 2 family. Plant cellulose synthase-like E subfamily.</text>
</comment>
<feature type="active site" evidence="10">
    <location>
        <position position="313"/>
    </location>
</feature>
<dbReference type="AlphaFoldDB" id="A0A5D2M7E5"/>
<evidence type="ECO:0000256" key="9">
    <source>
        <dbReference type="ARBA" id="ARBA00060766"/>
    </source>
</evidence>
<reference evidence="14 15" key="1">
    <citation type="submission" date="2019-07" db="EMBL/GenBank/DDBJ databases">
        <title>WGS assembly of Gossypium tomentosum.</title>
        <authorList>
            <person name="Chen Z.J."/>
            <person name="Sreedasyam A."/>
            <person name="Ando A."/>
            <person name="Song Q."/>
            <person name="De L."/>
            <person name="Hulse-Kemp A."/>
            <person name="Ding M."/>
            <person name="Ye W."/>
            <person name="Kirkbride R."/>
            <person name="Jenkins J."/>
            <person name="Plott C."/>
            <person name="Lovell J."/>
            <person name="Lin Y.-M."/>
            <person name="Vaughn R."/>
            <person name="Liu B."/>
            <person name="Li W."/>
            <person name="Simpson S."/>
            <person name="Scheffler B."/>
            <person name="Saski C."/>
            <person name="Grover C."/>
            <person name="Hu G."/>
            <person name="Conover J."/>
            <person name="Carlson J."/>
            <person name="Shu S."/>
            <person name="Boston L."/>
            <person name="Williams M."/>
            <person name="Peterson D."/>
            <person name="Mcgee K."/>
            <person name="Jones D."/>
            <person name="Wendel J."/>
            <person name="Stelly D."/>
            <person name="Grimwood J."/>
            <person name="Schmutz J."/>
        </authorList>
    </citation>
    <scope>NUCLEOTIDE SEQUENCE [LARGE SCALE GENOMIC DNA]</scope>
    <source>
        <strain evidence="14">7179.01</strain>
    </source>
</reference>
<evidence type="ECO:0000256" key="1">
    <source>
        <dbReference type="ARBA" id="ARBA00004127"/>
    </source>
</evidence>
<evidence type="ECO:0000256" key="11">
    <source>
        <dbReference type="PIRSR" id="PIRSR605150-2"/>
    </source>
</evidence>
<keyword evidence="5 13" id="KW-1133">Transmembrane helix</keyword>
<gene>
    <name evidence="14" type="ORF">ES332_D01G101200v1</name>
</gene>
<comment type="subcellular location">
    <subcellularLocation>
        <location evidence="1">Endomembrane system</location>
        <topology evidence="1">Multi-pass membrane protein</topology>
    </subcellularLocation>
</comment>
<dbReference type="SUPFAM" id="SSF53448">
    <property type="entry name" value="Nucleotide-diphospho-sugar transferases"/>
    <property type="match status" value="1"/>
</dbReference>
<dbReference type="GO" id="GO:0016020">
    <property type="term" value="C:membrane"/>
    <property type="evidence" value="ECO:0007669"/>
    <property type="project" value="InterPro"/>
</dbReference>
<protein>
    <recommendedName>
        <fullName evidence="16">Glycosyltransferase 2-like domain-containing protein</fullName>
    </recommendedName>
</protein>
<feature type="binding site" evidence="11">
    <location>
        <position position="53"/>
    </location>
    <ligand>
        <name>UDP-alpha-D-glucose</name>
        <dbReference type="ChEBI" id="CHEBI:58885"/>
    </ligand>
</feature>
<evidence type="ECO:0000313" key="15">
    <source>
        <dbReference type="Proteomes" id="UP000322667"/>
    </source>
</evidence>
<keyword evidence="6 13" id="KW-0472">Membrane</keyword>
<comment type="function">
    <text evidence="8">Thought to be a Golgi-localized beta-glycan synthase that polymerize the backbones of noncellulosic polysaccharides (hemicelluloses) of plant cell wall.</text>
</comment>
<keyword evidence="3" id="KW-0808">Transferase</keyword>
<keyword evidence="2" id="KW-0328">Glycosyltransferase</keyword>
<evidence type="ECO:0000256" key="13">
    <source>
        <dbReference type="SAM" id="Phobius"/>
    </source>
</evidence>
<feature type="binding site" evidence="12">
    <location>
        <position position="147"/>
    </location>
    <ligand>
        <name>Mn(2+)</name>
        <dbReference type="ChEBI" id="CHEBI:29035"/>
    </ligand>
</feature>
<dbReference type="InterPro" id="IPR005150">
    <property type="entry name" value="Cellulose_synth"/>
</dbReference>
<accession>A0A5D2M7E5</accession>
<dbReference type="PANTHER" id="PTHR13301">
    <property type="entry name" value="X-BOX TRANSCRIPTION FACTOR-RELATED"/>
    <property type="match status" value="1"/>
</dbReference>
<sequence length="628" mass="70683">MVVRYGNELPGVDIFVCTADSVIEPPMMVINTVLSVMAYDNPPEKLSVYLSDDAGSQLTFYALLEASQFAKYWIPFCKKFNVEPRSPVAYLDSISISDDSKQPKELATIKILIDGKDPNAKDSEGCVLPTLVYVAREKRPQYFHNFKAGAMNALIRVSSAISNGQIVLNVDCDMYSNNSLAVRDALCFFMDEKKGHEIAYVQFPQNFDNITKNELYSSSLRVISQVEFHGLDGYGGPLYVGTGCFHRRDTLCGRKFSREIHNEFKIDIPKDREREETIAVLEEKSKVLASCTYENNTAWGKEMGLKYGCPVEDVITGLSIQCRGWKSVYYNPERKAFLGVAPTTLAQILVQHKRWSEGDFQILLSKYSPAWFANGKISLGLQLGYCCYCLWATNCLAVLYYSIVPSLYLLRGIPLFPELSSPWFLPFAYVVISKYMYSLAEYLWSGGTVLGWWNDQRIWLYKRTSSYLLGFIDTIAKSLGLHSDSAFVITAKVSKQEVYRRYVNEIMEFGDSSAMFTALATIALINLVCLIGLMKKAILNEGIPIIYETMLLQFVLCAILVLINWPLYQGLFSRKDNGKMPKEIMEFGASSSSAMLSLWANTALLNFTLPAWSGAVEDGLNHGFNEPI</sequence>
<keyword evidence="4 13" id="KW-0812">Transmembrane</keyword>
<evidence type="ECO:0000256" key="2">
    <source>
        <dbReference type="ARBA" id="ARBA00022676"/>
    </source>
</evidence>
<evidence type="ECO:0000256" key="7">
    <source>
        <dbReference type="ARBA" id="ARBA00023316"/>
    </source>
</evidence>
<keyword evidence="15" id="KW-1185">Reference proteome</keyword>
<dbReference type="GO" id="GO:0012505">
    <property type="term" value="C:endomembrane system"/>
    <property type="evidence" value="ECO:0007669"/>
    <property type="project" value="UniProtKB-SubCell"/>
</dbReference>
<dbReference type="Pfam" id="PF03552">
    <property type="entry name" value="Cellulose_synt"/>
    <property type="match status" value="3"/>
</dbReference>
<dbReference type="InterPro" id="IPR029044">
    <property type="entry name" value="Nucleotide-diphossugar_trans"/>
</dbReference>
<evidence type="ECO:0000256" key="4">
    <source>
        <dbReference type="ARBA" id="ARBA00022692"/>
    </source>
</evidence>
<dbReference type="GO" id="GO:0016760">
    <property type="term" value="F:cellulose synthase (UDP-forming) activity"/>
    <property type="evidence" value="ECO:0007669"/>
    <property type="project" value="InterPro"/>
</dbReference>
<feature type="binding site" evidence="12">
    <location>
        <position position="171"/>
    </location>
    <ligand>
        <name>Mn(2+)</name>
        <dbReference type="ChEBI" id="CHEBI:29035"/>
    </ligand>
</feature>